<dbReference type="GO" id="GO:0009451">
    <property type="term" value="P:RNA modification"/>
    <property type="evidence" value="ECO:0007669"/>
    <property type="project" value="InterPro"/>
</dbReference>
<keyword evidence="4" id="KW-1185">Reference proteome</keyword>
<dbReference type="NCBIfam" id="TIGR00756">
    <property type="entry name" value="PPR"/>
    <property type="match status" value="3"/>
</dbReference>
<gene>
    <name evidence="3" type="ORF">A4U43_C06F10440</name>
</gene>
<evidence type="ECO:0000256" key="2">
    <source>
        <dbReference type="PROSITE-ProRule" id="PRU00708"/>
    </source>
</evidence>
<dbReference type="PANTHER" id="PTHR47926">
    <property type="entry name" value="PENTATRICOPEPTIDE REPEAT-CONTAINING PROTEIN"/>
    <property type="match status" value="1"/>
</dbReference>
<dbReference type="InterPro" id="IPR046960">
    <property type="entry name" value="PPR_At4g14850-like_plant"/>
</dbReference>
<dbReference type="PANTHER" id="PTHR47926:SF485">
    <property type="entry name" value="REPEAT-LIKE SUPERFAMILY PROTEIN, PUTATIVE-RELATED"/>
    <property type="match status" value="1"/>
</dbReference>
<protein>
    <recommendedName>
        <fullName evidence="5">Pentatricopeptide repeat-containing protein</fullName>
    </recommendedName>
</protein>
<dbReference type="EMBL" id="CM007386">
    <property type="protein sequence ID" value="ONK66639.1"/>
    <property type="molecule type" value="Genomic_DNA"/>
</dbReference>
<evidence type="ECO:0000313" key="4">
    <source>
        <dbReference type="Proteomes" id="UP000243459"/>
    </source>
</evidence>
<sequence>MLLRSQIVKLGFEEDLYVRNSAIHMYACFGHLGSTWKLFEGFVEEADIVTWNSMIDRCVKNGMVEGARELFDEIRDNDLVSWNTMIGGYASVGMMEKVRELFSIMPKCDVVTWNSMIDKYARDANVALARGFFDLMPKKSLVSWKGLMGQLGAGDDDETMGAHAEVEYWAVEGAEVTYVVI</sequence>
<feature type="repeat" description="PPR" evidence="2">
    <location>
        <begin position="109"/>
        <end position="143"/>
    </location>
</feature>
<dbReference type="InterPro" id="IPR011990">
    <property type="entry name" value="TPR-like_helical_dom_sf"/>
</dbReference>
<accession>A0A5P1EPA5</accession>
<dbReference type="Proteomes" id="UP000243459">
    <property type="component" value="Chromosome 6"/>
</dbReference>
<feature type="repeat" description="PPR" evidence="2">
    <location>
        <begin position="47"/>
        <end position="81"/>
    </location>
</feature>
<evidence type="ECO:0000256" key="1">
    <source>
        <dbReference type="ARBA" id="ARBA00022737"/>
    </source>
</evidence>
<evidence type="ECO:0008006" key="5">
    <source>
        <dbReference type="Google" id="ProtNLM"/>
    </source>
</evidence>
<dbReference type="Gramene" id="ONK66639">
    <property type="protein sequence ID" value="ONK66639"/>
    <property type="gene ID" value="A4U43_C06F10440"/>
</dbReference>
<reference evidence="4" key="1">
    <citation type="journal article" date="2017" name="Nat. Commun.">
        <title>The asparagus genome sheds light on the origin and evolution of a young Y chromosome.</title>
        <authorList>
            <person name="Harkess A."/>
            <person name="Zhou J."/>
            <person name="Xu C."/>
            <person name="Bowers J.E."/>
            <person name="Van der Hulst R."/>
            <person name="Ayyampalayam S."/>
            <person name="Mercati F."/>
            <person name="Riccardi P."/>
            <person name="McKain M.R."/>
            <person name="Kakrana A."/>
            <person name="Tang H."/>
            <person name="Ray J."/>
            <person name="Groenendijk J."/>
            <person name="Arikit S."/>
            <person name="Mathioni S.M."/>
            <person name="Nakano M."/>
            <person name="Shan H."/>
            <person name="Telgmann-Rauber A."/>
            <person name="Kanno A."/>
            <person name="Yue Z."/>
            <person name="Chen H."/>
            <person name="Li W."/>
            <person name="Chen Y."/>
            <person name="Xu X."/>
            <person name="Zhang Y."/>
            <person name="Luo S."/>
            <person name="Chen H."/>
            <person name="Gao J."/>
            <person name="Mao Z."/>
            <person name="Pires J.C."/>
            <person name="Luo M."/>
            <person name="Kudrna D."/>
            <person name="Wing R.A."/>
            <person name="Meyers B.C."/>
            <person name="Yi K."/>
            <person name="Kong H."/>
            <person name="Lavrijsen P."/>
            <person name="Sunseri F."/>
            <person name="Falavigna A."/>
            <person name="Ye Y."/>
            <person name="Leebens-Mack J.H."/>
            <person name="Chen G."/>
        </authorList>
    </citation>
    <scope>NUCLEOTIDE SEQUENCE [LARGE SCALE GENOMIC DNA]</scope>
    <source>
        <strain evidence="4">cv. DH0086</strain>
    </source>
</reference>
<dbReference type="PROSITE" id="PS51375">
    <property type="entry name" value="PPR"/>
    <property type="match status" value="2"/>
</dbReference>
<name>A0A5P1EPA5_ASPOF</name>
<proteinExistence type="predicted"/>
<dbReference type="Pfam" id="PF01535">
    <property type="entry name" value="PPR"/>
    <property type="match status" value="3"/>
</dbReference>
<dbReference type="GO" id="GO:0003723">
    <property type="term" value="F:RNA binding"/>
    <property type="evidence" value="ECO:0007669"/>
    <property type="project" value="InterPro"/>
</dbReference>
<dbReference type="InterPro" id="IPR002885">
    <property type="entry name" value="PPR_rpt"/>
</dbReference>
<dbReference type="OMA" id="EYWAVEG"/>
<dbReference type="AlphaFoldDB" id="A0A5P1EPA5"/>
<dbReference type="Gene3D" id="1.25.40.10">
    <property type="entry name" value="Tetratricopeptide repeat domain"/>
    <property type="match status" value="2"/>
</dbReference>
<keyword evidence="1" id="KW-0677">Repeat</keyword>
<evidence type="ECO:0000313" key="3">
    <source>
        <dbReference type="EMBL" id="ONK66639.1"/>
    </source>
</evidence>
<organism evidence="3 4">
    <name type="scientific">Asparagus officinalis</name>
    <name type="common">Garden asparagus</name>
    <dbReference type="NCBI Taxonomy" id="4686"/>
    <lineage>
        <taxon>Eukaryota</taxon>
        <taxon>Viridiplantae</taxon>
        <taxon>Streptophyta</taxon>
        <taxon>Embryophyta</taxon>
        <taxon>Tracheophyta</taxon>
        <taxon>Spermatophyta</taxon>
        <taxon>Magnoliopsida</taxon>
        <taxon>Liliopsida</taxon>
        <taxon>Asparagales</taxon>
        <taxon>Asparagaceae</taxon>
        <taxon>Asparagoideae</taxon>
        <taxon>Asparagus</taxon>
    </lineage>
</organism>